<dbReference type="Pfam" id="PF21972">
    <property type="entry name" value="Arc1p_N_like"/>
    <property type="match status" value="1"/>
</dbReference>
<dbReference type="PANTHER" id="PTHR11586">
    <property type="entry name" value="TRNA-AMINOACYLATION COFACTOR ARC1 FAMILY MEMBER"/>
    <property type="match status" value="1"/>
</dbReference>
<evidence type="ECO:0000259" key="8">
    <source>
        <dbReference type="PROSITE" id="PS50886"/>
    </source>
</evidence>
<feature type="region of interest" description="Disordered" evidence="7">
    <location>
        <begin position="157"/>
        <end position="239"/>
    </location>
</feature>
<accession>A0AAV9EIM3</accession>
<dbReference type="GO" id="GO:0005737">
    <property type="term" value="C:cytoplasm"/>
    <property type="evidence" value="ECO:0007669"/>
    <property type="project" value="UniProtKB-SubCell"/>
</dbReference>
<evidence type="ECO:0000256" key="1">
    <source>
        <dbReference type="ARBA" id="ARBA00004496"/>
    </source>
</evidence>
<dbReference type="SUPFAM" id="SSF50249">
    <property type="entry name" value="Nucleic acid-binding proteins"/>
    <property type="match status" value="1"/>
</dbReference>
<evidence type="ECO:0000256" key="3">
    <source>
        <dbReference type="ARBA" id="ARBA00022555"/>
    </source>
</evidence>
<dbReference type="InterPro" id="IPR053836">
    <property type="entry name" value="Arc1-like_N"/>
</dbReference>
<dbReference type="GO" id="GO:0006412">
    <property type="term" value="P:translation"/>
    <property type="evidence" value="ECO:0007669"/>
    <property type="project" value="UniProtKB-KW"/>
</dbReference>
<dbReference type="GO" id="GO:0000049">
    <property type="term" value="F:tRNA binding"/>
    <property type="evidence" value="ECO:0007669"/>
    <property type="project" value="UniProtKB-UniRule"/>
</dbReference>
<dbReference type="AlphaFoldDB" id="A0AAV9EIM3"/>
<feature type="compositionally biased region" description="Basic and acidic residues" evidence="7">
    <location>
        <begin position="221"/>
        <end position="239"/>
    </location>
</feature>
<proteinExistence type="predicted"/>
<feature type="compositionally biased region" description="Basic and acidic residues" evidence="7">
    <location>
        <begin position="157"/>
        <end position="193"/>
    </location>
</feature>
<dbReference type="CDD" id="cd10304">
    <property type="entry name" value="GST_C_Arc1p_N_like"/>
    <property type="match status" value="1"/>
</dbReference>
<protein>
    <submittedName>
        <fullName evidence="9">Methionine--tRNA ligase</fullName>
    </submittedName>
</protein>
<organism evidence="9 10">
    <name type="scientific">Acorus calamus</name>
    <name type="common">Sweet flag</name>
    <dbReference type="NCBI Taxonomy" id="4465"/>
    <lineage>
        <taxon>Eukaryota</taxon>
        <taxon>Viridiplantae</taxon>
        <taxon>Streptophyta</taxon>
        <taxon>Embryophyta</taxon>
        <taxon>Tracheophyta</taxon>
        <taxon>Spermatophyta</taxon>
        <taxon>Magnoliopsida</taxon>
        <taxon>Liliopsida</taxon>
        <taxon>Acoraceae</taxon>
        <taxon>Acorus</taxon>
    </lineage>
</organism>
<dbReference type="FunFam" id="2.40.50.140:FF:000047">
    <property type="entry name" value="tyrosine--tRNA ligase, cytoplasmic isoform X2"/>
    <property type="match status" value="1"/>
</dbReference>
<keyword evidence="3 6" id="KW-0820">tRNA-binding</keyword>
<feature type="domain" description="TRNA-binding" evidence="8">
    <location>
        <begin position="246"/>
        <end position="359"/>
    </location>
</feature>
<evidence type="ECO:0000256" key="2">
    <source>
        <dbReference type="ARBA" id="ARBA00022490"/>
    </source>
</evidence>
<comment type="caution">
    <text evidence="9">The sequence shown here is derived from an EMBL/GenBank/DDBJ whole genome shotgun (WGS) entry which is preliminary data.</text>
</comment>
<dbReference type="InterPro" id="IPR051270">
    <property type="entry name" value="Tyrosine-tRNA_ligase_regulator"/>
</dbReference>
<evidence type="ECO:0000256" key="6">
    <source>
        <dbReference type="PROSITE-ProRule" id="PRU00209"/>
    </source>
</evidence>
<dbReference type="InterPro" id="IPR002547">
    <property type="entry name" value="tRNA-bd_dom"/>
</dbReference>
<reference evidence="9" key="1">
    <citation type="journal article" date="2023" name="Nat. Commun.">
        <title>Diploid and tetraploid genomes of Acorus and the evolution of monocots.</title>
        <authorList>
            <person name="Ma L."/>
            <person name="Liu K.W."/>
            <person name="Li Z."/>
            <person name="Hsiao Y.Y."/>
            <person name="Qi Y."/>
            <person name="Fu T."/>
            <person name="Tang G.D."/>
            <person name="Zhang D."/>
            <person name="Sun W.H."/>
            <person name="Liu D.K."/>
            <person name="Li Y."/>
            <person name="Chen G.Z."/>
            <person name="Liu X.D."/>
            <person name="Liao X.Y."/>
            <person name="Jiang Y.T."/>
            <person name="Yu X."/>
            <person name="Hao Y."/>
            <person name="Huang J."/>
            <person name="Zhao X.W."/>
            <person name="Ke S."/>
            <person name="Chen Y.Y."/>
            <person name="Wu W.L."/>
            <person name="Hsu J.L."/>
            <person name="Lin Y.F."/>
            <person name="Huang M.D."/>
            <person name="Li C.Y."/>
            <person name="Huang L."/>
            <person name="Wang Z.W."/>
            <person name="Zhao X."/>
            <person name="Zhong W.Y."/>
            <person name="Peng D.H."/>
            <person name="Ahmad S."/>
            <person name="Lan S."/>
            <person name="Zhang J.S."/>
            <person name="Tsai W.C."/>
            <person name="Van de Peer Y."/>
            <person name="Liu Z.J."/>
        </authorList>
    </citation>
    <scope>NUCLEOTIDE SEQUENCE</scope>
    <source>
        <strain evidence="9">CP</strain>
    </source>
</reference>
<dbReference type="EMBL" id="JAUJYO010000007">
    <property type="protein sequence ID" value="KAK1312804.1"/>
    <property type="molecule type" value="Genomic_DNA"/>
</dbReference>
<dbReference type="CDD" id="cd02799">
    <property type="entry name" value="tRNA_bind_EMAP-II_like"/>
    <property type="match status" value="1"/>
</dbReference>
<keyword evidence="9" id="KW-0436">Ligase</keyword>
<dbReference type="Pfam" id="PF01588">
    <property type="entry name" value="tRNA_bind"/>
    <property type="match status" value="1"/>
</dbReference>
<evidence type="ECO:0000313" key="10">
    <source>
        <dbReference type="Proteomes" id="UP001180020"/>
    </source>
</evidence>
<dbReference type="Proteomes" id="UP001180020">
    <property type="component" value="Unassembled WGS sequence"/>
</dbReference>
<dbReference type="PANTHER" id="PTHR11586:SF33">
    <property type="entry name" value="AMINOACYL TRNA SYNTHASE COMPLEX-INTERACTING MULTIFUNCTIONAL PROTEIN 1"/>
    <property type="match status" value="1"/>
</dbReference>
<dbReference type="GO" id="GO:0032991">
    <property type="term" value="C:protein-containing complex"/>
    <property type="evidence" value="ECO:0007669"/>
    <property type="project" value="UniProtKB-ARBA"/>
</dbReference>
<evidence type="ECO:0000256" key="4">
    <source>
        <dbReference type="ARBA" id="ARBA00022884"/>
    </source>
</evidence>
<reference evidence="9" key="2">
    <citation type="submission" date="2023-06" db="EMBL/GenBank/DDBJ databases">
        <authorList>
            <person name="Ma L."/>
            <person name="Liu K.-W."/>
            <person name="Li Z."/>
            <person name="Hsiao Y.-Y."/>
            <person name="Qi Y."/>
            <person name="Fu T."/>
            <person name="Tang G."/>
            <person name="Zhang D."/>
            <person name="Sun W.-H."/>
            <person name="Liu D.-K."/>
            <person name="Li Y."/>
            <person name="Chen G.-Z."/>
            <person name="Liu X.-D."/>
            <person name="Liao X.-Y."/>
            <person name="Jiang Y.-T."/>
            <person name="Yu X."/>
            <person name="Hao Y."/>
            <person name="Huang J."/>
            <person name="Zhao X.-W."/>
            <person name="Ke S."/>
            <person name="Chen Y.-Y."/>
            <person name="Wu W.-L."/>
            <person name="Hsu J.-L."/>
            <person name="Lin Y.-F."/>
            <person name="Huang M.-D."/>
            <person name="Li C.-Y."/>
            <person name="Huang L."/>
            <person name="Wang Z.-W."/>
            <person name="Zhao X."/>
            <person name="Zhong W.-Y."/>
            <person name="Peng D.-H."/>
            <person name="Ahmad S."/>
            <person name="Lan S."/>
            <person name="Zhang J.-S."/>
            <person name="Tsai W.-C."/>
            <person name="Van De Peer Y."/>
            <person name="Liu Z.-J."/>
        </authorList>
    </citation>
    <scope>NUCLEOTIDE SEQUENCE</scope>
    <source>
        <strain evidence="9">CP</strain>
        <tissue evidence="9">Leaves</tissue>
    </source>
</reference>
<keyword evidence="10" id="KW-1185">Reference proteome</keyword>
<gene>
    <name evidence="9" type="ORF">QJS10_CPA07g01308</name>
</gene>
<evidence type="ECO:0000313" key="9">
    <source>
        <dbReference type="EMBL" id="KAK1312804.1"/>
    </source>
</evidence>
<dbReference type="SUPFAM" id="SSF47616">
    <property type="entry name" value="GST C-terminal domain-like"/>
    <property type="match status" value="1"/>
</dbReference>
<dbReference type="InterPro" id="IPR036282">
    <property type="entry name" value="Glutathione-S-Trfase_C_sf"/>
</dbReference>
<evidence type="ECO:0000256" key="5">
    <source>
        <dbReference type="ARBA" id="ARBA00022917"/>
    </source>
</evidence>
<keyword evidence="2" id="KW-0963">Cytoplasm</keyword>
<comment type="subcellular location">
    <subcellularLocation>
        <location evidence="1">Cytoplasm</location>
    </subcellularLocation>
</comment>
<keyword evidence="5" id="KW-0648">Protein biosynthesis</keyword>
<dbReference type="InterPro" id="IPR012340">
    <property type="entry name" value="NA-bd_OB-fold"/>
</dbReference>
<evidence type="ECO:0000256" key="7">
    <source>
        <dbReference type="SAM" id="MobiDB-lite"/>
    </source>
</evidence>
<keyword evidence="4 6" id="KW-0694">RNA-binding</keyword>
<dbReference type="GO" id="GO:0016874">
    <property type="term" value="F:ligase activity"/>
    <property type="evidence" value="ECO:0007669"/>
    <property type="project" value="UniProtKB-KW"/>
</dbReference>
<dbReference type="Gene3D" id="1.20.1050.10">
    <property type="match status" value="1"/>
</dbReference>
<feature type="compositionally biased region" description="Basic and acidic residues" evidence="7">
    <location>
        <begin position="203"/>
        <end position="213"/>
    </location>
</feature>
<name>A0AAV9EIM3_ACOCL</name>
<dbReference type="Gene3D" id="2.40.50.140">
    <property type="entry name" value="Nucleic acid-binding proteins"/>
    <property type="match status" value="1"/>
</dbReference>
<dbReference type="PROSITE" id="PS50886">
    <property type="entry name" value="TRBD"/>
    <property type="match status" value="1"/>
</dbReference>
<sequence length="417" mass="46032">MAASTRGLVHALCEHLSVDPERFLSGNVGEHDYKSLYFNILQLSEQKGSLESNEEVLKWVSFVNNFPGDDHLARLKVLNDDLAQRSILLGNGLSPSVADIIVFAAVHPYVSRLSNPEMQKLPNLMRWMDYIQNIKDFGGAFEMISVEKTEFKHNFSEKAAKSEAKLEPKKDTKDSKNKGKLETDSNTKKKDAEVAQVSGKTGEQNKKISEPVEKKKKTEKKKTSENEAVEKKKTEKETAGKDTEVSVTALNLQIGQIEKAWKHPSADRWAYLTSCGFSLLVEEINLGNGNVRQVVSGLAKYCSPDELTNRLVVLITNVKPGKLRDVMSAGLVLCASSEDHTTVEPLRPPEGAIIGECISFAGYEGKPEDVLNPKKKQLEKITPYLYTDDKGVATYKGIPFMTSAGPCTSSIPNAGIK</sequence>